<name>A0ACC5R677_9HYPH</name>
<dbReference type="EMBL" id="JAENHL010000007">
    <property type="protein sequence ID" value="MBK1868144.1"/>
    <property type="molecule type" value="Genomic_DNA"/>
</dbReference>
<evidence type="ECO:0000313" key="1">
    <source>
        <dbReference type="EMBL" id="MBK1868144.1"/>
    </source>
</evidence>
<dbReference type="Proteomes" id="UP000616151">
    <property type="component" value="Unassembled WGS sequence"/>
</dbReference>
<comment type="caution">
    <text evidence="1">The sequence shown here is derived from an EMBL/GenBank/DDBJ whole genome shotgun (WGS) entry which is preliminary data.</text>
</comment>
<sequence>MFLPQAYRHLGVFAIFICAAFAGGGPAQADVRKDFDKALAATNCPGIENIQAAERLVLLSEWSGHSLIELARRAGFGSNVNNLGENDTFLPADEADKAAMLDRMAKGAAEGVPRLKADSRIYGAKLCPLLANDFFEDTIKMQKRANAPVRPYLRFAQQVSRLHGCHDGPIDGAFGPATRAAWNRMAASTAPDSTVSDTGFPMPGDVLAAAVHPVAEGACDADKGAAAQALYDYIFVPTEYGIATGASTIAQFEQAALLKPTHLRNRILALVLGRWNRYEGPPAIGGTAIGEEEIFARFWPLVRDDFASFAGDVSPPAAYENAGDVYLLAAQRALYGIGVDPMPEPALILLEKLALENRDARNMLAGAYQFGIGIVPDPARATRFLLRDPSDLRDPASAFAAYEASRSDGARAADYVRAMLAVDDAEQEQREDAGGEEGGETPAFQNVSISISEIGDLSRITRLALDFPQALAVVKSARPEQRLIFGQMMLEGRGGERPARDLGIDLIASAAADGLADAALRLAHIRRYQETPDLAEAERLYGVAVDAGSPQAAFSLAEMLDEKGKFAQAKALYDRAVDLHAANPMAWDLATALQNRIVEGSPFLAAKEGAAWLQERIAKDSKLALAIGDAYLCVSCGGIVDAAQAAAWYRNAAAVEESSDRSASTKLARLLIASPGLETSKDEAYAILKHNAPAEAPQGDDSYMGSEWYARSGVLLLSEAGRRSNATPKDLNDAVQAFLGLLCPQKEGCLPLARGLANGEFDPGLTGLGYATLENLQKNADPEDDMPARALADTRAVYGDFRGAIALLRPLPAGYDDVEASLHTVKRIVAANLRRRSAELPDGLLDYVRLLAARGEDEAKVLLGLLSDPPAEIAEAPAADVATAQAAFDQQLARGALSRGLAVSARRLSEAKAAEGDKDAALKLEFTALTSELKLAAVDAIFDGALPGRLTKVCLLSRASERVSALGFDDAALTLAKYAVNELQLVRRDIAQLPEGLRTCFRDVAANHYRWLADLFVRHQRLAEARYVMGLLKDFETYEFVGRDQDYRKRGYDGFTLDQLEQDFTGALGAIAVPVTAKARWLADARWKARNGKLSDADKAEMAKVEKELAEAAKAFQQQLDTALAAARGLGRDERAADLDNLKALQSFLRSEAGRKTAALHFVVLPQRLHVILTTAQFQVSHTVETLDGAPFEEAKLDRKLDQFRALLQDPGSDPAPLAGDLYQLLIGPLQKEIEAAGINTLLVSPDRRLRYIPFATLHDGKAYLAQTYNLALLSDAGYEVAGDHRTGLEISALGMTRAAEDFSALPNVRAELAGIVKGDASSYGFLQGRIVLDKDFTRDALKNSLQFGPPDSGALGVVHIASHFALGPTDTDSNLLLGDGSLLSLADIKTDRFTYDFGSVDLLTLSACSTAYGLANSDGRDIESFSEVSRKGGARAILASLWPVNDLSTSLMMQRFYELRERRNLGKAEALATVQREFIAGTLGQGDASESVVAETARRGATAIEEADSAAPAPVKLDGFKHPFYWAPFIIMGNWQ</sequence>
<accession>A0ACC5R677</accession>
<reference evidence="1" key="1">
    <citation type="submission" date="2021-01" db="EMBL/GenBank/DDBJ databases">
        <authorList>
            <person name="Sun Q."/>
        </authorList>
    </citation>
    <scope>NUCLEOTIDE SEQUENCE</scope>
    <source>
        <strain evidence="1">YIM B02566</strain>
    </source>
</reference>
<keyword evidence="2" id="KW-1185">Reference proteome</keyword>
<evidence type="ECO:0000313" key="2">
    <source>
        <dbReference type="Proteomes" id="UP000616151"/>
    </source>
</evidence>
<proteinExistence type="predicted"/>
<organism evidence="1 2">
    <name type="scientific">Taklimakanibacter albus</name>
    <dbReference type="NCBI Taxonomy" id="2800327"/>
    <lineage>
        <taxon>Bacteria</taxon>
        <taxon>Pseudomonadati</taxon>
        <taxon>Pseudomonadota</taxon>
        <taxon>Alphaproteobacteria</taxon>
        <taxon>Hyphomicrobiales</taxon>
        <taxon>Aestuariivirgaceae</taxon>
        <taxon>Taklimakanibacter</taxon>
    </lineage>
</organism>
<gene>
    <name evidence="1" type="ORF">JHL16_17460</name>
</gene>
<protein>
    <submittedName>
        <fullName evidence="1">CHAT domain-containing protein</fullName>
    </submittedName>
</protein>